<organism evidence="10 11">
    <name type="scientific">Solibaculum mannosilyticum</name>
    <dbReference type="NCBI Taxonomy" id="2780922"/>
    <lineage>
        <taxon>Bacteria</taxon>
        <taxon>Bacillati</taxon>
        <taxon>Bacillota</taxon>
        <taxon>Clostridia</taxon>
        <taxon>Eubacteriales</taxon>
        <taxon>Oscillospiraceae</taxon>
        <taxon>Solibaculum</taxon>
    </lineage>
</organism>
<keyword evidence="4 7" id="KW-0689">Ribosomal protein</keyword>
<evidence type="ECO:0000256" key="5">
    <source>
        <dbReference type="ARBA" id="ARBA00023274"/>
    </source>
</evidence>
<dbReference type="GO" id="GO:0003735">
    <property type="term" value="F:structural constituent of ribosome"/>
    <property type="evidence" value="ECO:0007669"/>
    <property type="project" value="InterPro"/>
</dbReference>
<dbReference type="Pfam" id="PF01281">
    <property type="entry name" value="Ribosomal_L9_N"/>
    <property type="match status" value="1"/>
</dbReference>
<sequence>MKVILKADVKGAGKNGELVTVSDGYARNFLFPRGLAVEASQHAIHQLKDKEAAAKRREEQKKADAQETANRIADKTVKMTAKAGQGGRLFGSVTAKEIAEAVAKQLDIEVDKRKVELSGDIKSCGTYEVKLHLYPGVSARVYAMVTEE</sequence>
<keyword evidence="2 7" id="KW-0699">rRNA-binding</keyword>
<dbReference type="KEGG" id="sman:C12CBH8_15240"/>
<dbReference type="PANTHER" id="PTHR21368">
    <property type="entry name" value="50S RIBOSOMAL PROTEIN L9"/>
    <property type="match status" value="1"/>
</dbReference>
<dbReference type="EMBL" id="AP023321">
    <property type="protein sequence ID" value="BCI60885.1"/>
    <property type="molecule type" value="Genomic_DNA"/>
</dbReference>
<dbReference type="InterPro" id="IPR020594">
    <property type="entry name" value="Ribosomal_bL9_bac/chp"/>
</dbReference>
<evidence type="ECO:0000256" key="2">
    <source>
        <dbReference type="ARBA" id="ARBA00022730"/>
    </source>
</evidence>
<dbReference type="InterPro" id="IPR036791">
    <property type="entry name" value="Ribosomal_bL9_C_sf"/>
</dbReference>
<dbReference type="NCBIfam" id="TIGR00158">
    <property type="entry name" value="L9"/>
    <property type="match status" value="1"/>
</dbReference>
<dbReference type="PROSITE" id="PS00651">
    <property type="entry name" value="RIBOSOMAL_L9"/>
    <property type="match status" value="1"/>
</dbReference>
<evidence type="ECO:0000256" key="6">
    <source>
        <dbReference type="ARBA" id="ARBA00035292"/>
    </source>
</evidence>
<evidence type="ECO:0000256" key="3">
    <source>
        <dbReference type="ARBA" id="ARBA00022884"/>
    </source>
</evidence>
<dbReference type="SUPFAM" id="SSF55658">
    <property type="entry name" value="L9 N-domain-like"/>
    <property type="match status" value="1"/>
</dbReference>
<dbReference type="SUPFAM" id="SSF55653">
    <property type="entry name" value="Ribosomal protein L9 C-domain"/>
    <property type="match status" value="1"/>
</dbReference>
<dbReference type="InterPro" id="IPR036935">
    <property type="entry name" value="Ribosomal_bL9_N_sf"/>
</dbReference>
<keyword evidence="11" id="KW-1185">Reference proteome</keyword>
<feature type="domain" description="Ribosomal protein L9" evidence="9">
    <location>
        <begin position="13"/>
        <end position="40"/>
    </location>
</feature>
<evidence type="ECO:0000313" key="11">
    <source>
        <dbReference type="Proteomes" id="UP000593890"/>
    </source>
</evidence>
<evidence type="ECO:0000313" key="10">
    <source>
        <dbReference type="EMBL" id="BCI60885.1"/>
    </source>
</evidence>
<evidence type="ECO:0000256" key="4">
    <source>
        <dbReference type="ARBA" id="ARBA00022980"/>
    </source>
</evidence>
<evidence type="ECO:0000256" key="8">
    <source>
        <dbReference type="SAM" id="MobiDB-lite"/>
    </source>
</evidence>
<protein>
    <recommendedName>
        <fullName evidence="6 7">Large ribosomal subunit protein bL9</fullName>
    </recommendedName>
</protein>
<accession>A0A7I8D4C4</accession>
<dbReference type="HAMAP" id="MF_00503">
    <property type="entry name" value="Ribosomal_bL9"/>
    <property type="match status" value="1"/>
</dbReference>
<dbReference type="AlphaFoldDB" id="A0A7I8D4C4"/>
<evidence type="ECO:0000256" key="1">
    <source>
        <dbReference type="ARBA" id="ARBA00010605"/>
    </source>
</evidence>
<feature type="region of interest" description="Disordered" evidence="8">
    <location>
        <begin position="48"/>
        <end position="69"/>
    </location>
</feature>
<dbReference type="GO" id="GO:0005840">
    <property type="term" value="C:ribosome"/>
    <property type="evidence" value="ECO:0007669"/>
    <property type="project" value="UniProtKB-KW"/>
</dbReference>
<dbReference type="InterPro" id="IPR000244">
    <property type="entry name" value="Ribosomal_bL9"/>
</dbReference>
<keyword evidence="3 7" id="KW-0694">RNA-binding</keyword>
<dbReference type="InterPro" id="IPR009027">
    <property type="entry name" value="Ribosomal_bL9/RNase_H1_N"/>
</dbReference>
<proteinExistence type="inferred from homology"/>
<reference evidence="11" key="1">
    <citation type="submission" date="2020-07" db="EMBL/GenBank/DDBJ databases">
        <title>Complete genome sequencing of Clostridia bacterium strain 12CBH8.</title>
        <authorList>
            <person name="Sakamoto M."/>
            <person name="Murakami T."/>
            <person name="Mori H."/>
        </authorList>
    </citation>
    <scope>NUCLEOTIDE SEQUENCE [LARGE SCALE GENOMIC DNA]</scope>
    <source>
        <strain evidence="11">12CBH8</strain>
    </source>
</reference>
<evidence type="ECO:0000259" key="9">
    <source>
        <dbReference type="PROSITE" id="PS00651"/>
    </source>
</evidence>
<name>A0A7I8D4C4_9FIRM</name>
<gene>
    <name evidence="7" type="primary">rplI</name>
    <name evidence="10" type="ORF">C12CBH8_15240</name>
</gene>
<dbReference type="GO" id="GO:1990904">
    <property type="term" value="C:ribonucleoprotein complex"/>
    <property type="evidence" value="ECO:0007669"/>
    <property type="project" value="UniProtKB-KW"/>
</dbReference>
<dbReference type="InterPro" id="IPR020070">
    <property type="entry name" value="Ribosomal_bL9_N"/>
</dbReference>
<dbReference type="GO" id="GO:0006412">
    <property type="term" value="P:translation"/>
    <property type="evidence" value="ECO:0007669"/>
    <property type="project" value="UniProtKB-UniRule"/>
</dbReference>
<dbReference type="InterPro" id="IPR020069">
    <property type="entry name" value="Ribosomal_bL9_C"/>
</dbReference>
<dbReference type="Gene3D" id="3.10.430.100">
    <property type="entry name" value="Ribosomal protein L9, C-terminal domain"/>
    <property type="match status" value="1"/>
</dbReference>
<feature type="compositionally biased region" description="Basic and acidic residues" evidence="8">
    <location>
        <begin position="48"/>
        <end position="65"/>
    </location>
</feature>
<comment type="similarity">
    <text evidence="1 7">Belongs to the bacterial ribosomal protein bL9 family.</text>
</comment>
<dbReference type="Gene3D" id="3.40.5.10">
    <property type="entry name" value="Ribosomal protein L9, N-terminal domain"/>
    <property type="match status" value="1"/>
</dbReference>
<dbReference type="Proteomes" id="UP000593890">
    <property type="component" value="Chromosome"/>
</dbReference>
<dbReference type="Pfam" id="PF03948">
    <property type="entry name" value="Ribosomal_L9_C"/>
    <property type="match status" value="1"/>
</dbReference>
<dbReference type="RefSeq" id="WP_090264182.1">
    <property type="nucleotide sequence ID" value="NZ_AP023321.1"/>
</dbReference>
<evidence type="ECO:0000256" key="7">
    <source>
        <dbReference type="HAMAP-Rule" id="MF_00503"/>
    </source>
</evidence>
<comment type="function">
    <text evidence="7">Binds to the 23S rRNA.</text>
</comment>
<dbReference type="GO" id="GO:0019843">
    <property type="term" value="F:rRNA binding"/>
    <property type="evidence" value="ECO:0007669"/>
    <property type="project" value="UniProtKB-UniRule"/>
</dbReference>
<keyword evidence="5 7" id="KW-0687">Ribonucleoprotein</keyword>